<dbReference type="AlphaFoldDB" id="A0A9N9JZQ7"/>
<comment type="caution">
    <text evidence="5">The sequence shown here is derived from an EMBL/GenBank/DDBJ whole genome shotgun (WGS) entry which is preliminary data.</text>
</comment>
<dbReference type="Gene3D" id="3.40.50.980">
    <property type="match status" value="1"/>
</dbReference>
<reference evidence="5" key="1">
    <citation type="submission" date="2021-06" db="EMBL/GenBank/DDBJ databases">
        <authorList>
            <person name="Kallberg Y."/>
            <person name="Tangrot J."/>
            <person name="Rosling A."/>
        </authorList>
    </citation>
    <scope>NUCLEOTIDE SEQUENCE</scope>
    <source>
        <strain evidence="5">FL966</strain>
    </source>
</reference>
<dbReference type="SUPFAM" id="SSF56801">
    <property type="entry name" value="Acetyl-CoA synthetase-like"/>
    <property type="match status" value="1"/>
</dbReference>
<dbReference type="Pfam" id="PF00501">
    <property type="entry name" value="AMP-binding"/>
    <property type="match status" value="1"/>
</dbReference>
<feature type="region of interest" description="Disordered" evidence="3">
    <location>
        <begin position="135"/>
        <end position="169"/>
    </location>
</feature>
<evidence type="ECO:0000313" key="6">
    <source>
        <dbReference type="Proteomes" id="UP000789759"/>
    </source>
</evidence>
<keyword evidence="2" id="KW-0436">Ligase</keyword>
<dbReference type="Proteomes" id="UP000789759">
    <property type="component" value="Unassembled WGS sequence"/>
</dbReference>
<comment type="similarity">
    <text evidence="1">Belongs to the ATP-dependent AMP-binding enzyme family.</text>
</comment>
<evidence type="ECO:0000313" key="5">
    <source>
        <dbReference type="EMBL" id="CAG8799956.1"/>
    </source>
</evidence>
<accession>A0A9N9JZQ7</accession>
<keyword evidence="6" id="KW-1185">Reference proteome</keyword>
<dbReference type="GO" id="GO:0016405">
    <property type="term" value="F:CoA-ligase activity"/>
    <property type="evidence" value="ECO:0007669"/>
    <property type="project" value="TreeGrafter"/>
</dbReference>
<dbReference type="PANTHER" id="PTHR24096">
    <property type="entry name" value="LONG-CHAIN-FATTY-ACID--COA LIGASE"/>
    <property type="match status" value="1"/>
</dbReference>
<proteinExistence type="inferred from homology"/>
<feature type="domain" description="AMP-dependent synthetase/ligase" evidence="4">
    <location>
        <begin position="245"/>
        <end position="325"/>
    </location>
</feature>
<organism evidence="5 6">
    <name type="scientific">Cetraspora pellucida</name>
    <dbReference type="NCBI Taxonomy" id="1433469"/>
    <lineage>
        <taxon>Eukaryota</taxon>
        <taxon>Fungi</taxon>
        <taxon>Fungi incertae sedis</taxon>
        <taxon>Mucoromycota</taxon>
        <taxon>Glomeromycotina</taxon>
        <taxon>Glomeromycetes</taxon>
        <taxon>Diversisporales</taxon>
        <taxon>Gigasporaceae</taxon>
        <taxon>Cetraspora</taxon>
    </lineage>
</organism>
<evidence type="ECO:0000256" key="3">
    <source>
        <dbReference type="SAM" id="MobiDB-lite"/>
    </source>
</evidence>
<feature type="non-terminal residue" evidence="5">
    <location>
        <position position="1"/>
    </location>
</feature>
<dbReference type="InterPro" id="IPR000873">
    <property type="entry name" value="AMP-dep_synth/lig_dom"/>
</dbReference>
<gene>
    <name evidence="5" type="ORF">CPELLU_LOCUS17629</name>
</gene>
<feature type="non-terminal residue" evidence="5">
    <location>
        <position position="340"/>
    </location>
</feature>
<evidence type="ECO:0000256" key="1">
    <source>
        <dbReference type="ARBA" id="ARBA00006432"/>
    </source>
</evidence>
<evidence type="ECO:0000256" key="2">
    <source>
        <dbReference type="ARBA" id="ARBA00022598"/>
    </source>
</evidence>
<dbReference type="PANTHER" id="PTHR24096:SF149">
    <property type="entry name" value="AMP-BINDING DOMAIN-CONTAINING PROTEIN-RELATED"/>
    <property type="match status" value="1"/>
</dbReference>
<name>A0A9N9JZQ7_9GLOM</name>
<protein>
    <submittedName>
        <fullName evidence="5">14089_t:CDS:1</fullName>
    </submittedName>
</protein>
<feature type="compositionally biased region" description="Basic and acidic residues" evidence="3">
    <location>
        <begin position="145"/>
        <end position="155"/>
    </location>
</feature>
<sequence length="340" mass="38376">DSVQREVSNGPFIQSAKVQKHIEDDKLKLFKCGKDALDYMVNKYMRFQNCNAENLENLNVFLLHAHGTSLDLFIVDRSIAPFSRLRKLENVKIPYNNNSTNELIELIRVLFTFSIFIEKNLELMKSIEKECKSLKQDEADESSDGEEKNEYESADNRAAGGSVTTANPKNMAGEFASQFIDSSTKEARIPKSRIFLFGNRSVRRFQPHTLELLKSKKGFEITHTNAVANIDMAQISSTGCFRSLLPGFNLMTFCRCVQKYKVNFIYTVPPIILALVRSPSVESMSSVEFVFSGAAENLCKDLYNIYKISVRQGYGLAESSALISICEKENIVSESGYDKP</sequence>
<evidence type="ECO:0000259" key="4">
    <source>
        <dbReference type="Pfam" id="PF00501"/>
    </source>
</evidence>
<dbReference type="EMBL" id="CAJVQA010030727">
    <property type="protein sequence ID" value="CAG8799956.1"/>
    <property type="molecule type" value="Genomic_DNA"/>
</dbReference>